<dbReference type="AlphaFoldDB" id="A0A154I760"/>
<name>A0A154I760_RHILE</name>
<proteinExistence type="predicted"/>
<dbReference type="EMBL" id="CP016290">
    <property type="protein sequence ID" value="ANP90860.1"/>
    <property type="molecule type" value="Genomic_DNA"/>
</dbReference>
<organism evidence="2">
    <name type="scientific">Rhizobium leguminosarum</name>
    <dbReference type="NCBI Taxonomy" id="384"/>
    <lineage>
        <taxon>Bacteria</taxon>
        <taxon>Pseudomonadati</taxon>
        <taxon>Pseudomonadota</taxon>
        <taxon>Alphaproteobacteria</taxon>
        <taxon>Hyphomicrobiales</taxon>
        <taxon>Rhizobiaceae</taxon>
        <taxon>Rhizobium/Agrobacterium group</taxon>
        <taxon>Rhizobium</taxon>
    </lineage>
</organism>
<dbReference type="Proteomes" id="UP000092691">
    <property type="component" value="Plasmid unnamed3"/>
</dbReference>
<dbReference type="RefSeq" id="WP_062945472.1">
    <property type="nucleotide sequence ID" value="NZ_CP016290.1"/>
</dbReference>
<evidence type="ECO:0000313" key="3">
    <source>
        <dbReference type="EMBL" id="OAP97079.1"/>
    </source>
</evidence>
<evidence type="ECO:0000313" key="2">
    <source>
        <dbReference type="EMBL" id="KZA96424.1"/>
    </source>
</evidence>
<protein>
    <recommendedName>
        <fullName evidence="6">Antitoxin</fullName>
    </recommendedName>
</protein>
<dbReference type="EMBL" id="LWBS01000015">
    <property type="protein sequence ID" value="OAP97079.1"/>
    <property type="molecule type" value="Genomic_DNA"/>
</dbReference>
<reference evidence="3 4" key="2">
    <citation type="submission" date="2016-04" db="EMBL/GenBank/DDBJ databases">
        <title>Fast-growing isolate from the root nodules of Vavilovia formosa.</title>
        <authorList>
            <person name="Kimeklis A."/>
            <person name="Safronova V."/>
            <person name="Belimov A."/>
            <person name="Andronov E."/>
        </authorList>
    </citation>
    <scope>NUCLEOTIDE SEQUENCE [LARGE SCALE GENOMIC DNA]</scope>
    <source>
        <strain evidence="3 4">Vaf-46</strain>
    </source>
</reference>
<reference evidence="1 5" key="3">
    <citation type="submission" date="2016-06" db="EMBL/GenBank/DDBJ databases">
        <title>Microsymbionts genomes from the relict species Vavilovia formosa.</title>
        <authorList>
            <person name="Chirak E."/>
            <person name="Kimeklis A."/>
            <person name="Andronov E."/>
        </authorList>
    </citation>
    <scope>NUCLEOTIDE SEQUENCE [LARGE SCALE GENOMIC DNA]</scope>
    <source>
        <strain evidence="1 5">Vaf10</strain>
        <plasmid evidence="5">Plasmid unnamed3</plasmid>
        <plasmid evidence="1">unnamed3</plasmid>
    </source>
</reference>
<dbReference type="OrthoDB" id="7585025at2"/>
<accession>A0A154I760</accession>
<gene>
    <name evidence="2" type="ORF">A4A59_34900</name>
    <name evidence="3" type="ORF">A4U53_37100</name>
    <name evidence="1" type="ORF">BA011_33605</name>
</gene>
<dbReference type="EMBL" id="LVYU01000163">
    <property type="protein sequence ID" value="KZA96424.1"/>
    <property type="molecule type" value="Genomic_DNA"/>
</dbReference>
<sequence length="303" mass="33686">MTKPQILTEYSADVTRDCERVLVTLFSGLGPWRDSVFLVGGLAPRYIVTKRPPDVPPHAGTGDIDVVVDLSILADTEAYRTLEQNLKKMGFERAQNDKGNKVNWRWQSMTEHGILVILEFLADDPKLRGGALQELPTEGNVSAVNIPHASLVFGHHDRMEVTADLLGEKGRSTESIPYADIVAFTCLKAFAFDHRRERKDAHDLVYCLEHGEGGLAGAIAKFQEALKGNDREVIERALTLLLTRFCDPEPDEGYLREGNVAVAQFEIEGAADDTEIREARILRQRAVNDVMLEFLSALGIAFK</sequence>
<evidence type="ECO:0000313" key="4">
    <source>
        <dbReference type="Proteomes" id="UP000078465"/>
    </source>
</evidence>
<evidence type="ECO:0008006" key="6">
    <source>
        <dbReference type="Google" id="ProtNLM"/>
    </source>
</evidence>
<evidence type="ECO:0000313" key="1">
    <source>
        <dbReference type="EMBL" id="ANP90860.1"/>
    </source>
</evidence>
<evidence type="ECO:0000313" key="5">
    <source>
        <dbReference type="Proteomes" id="UP000092691"/>
    </source>
</evidence>
<keyword evidence="1" id="KW-0614">Plasmid</keyword>
<reference evidence="2" key="1">
    <citation type="submission" date="2016-03" db="EMBL/GenBank/DDBJ databases">
        <title>Microsymbionts genomes from the relict species Vavilovia formosa.</title>
        <authorList>
            <person name="Chirak E."/>
            <person name="Kimeklis A."/>
            <person name="Kopat V."/>
            <person name="Andronov E."/>
        </authorList>
    </citation>
    <scope>NUCLEOTIDE SEQUENCE [LARGE SCALE GENOMIC DNA]</scope>
    <source>
        <strain evidence="2">Vaf12</strain>
    </source>
</reference>
<geneLocation type="plasmid" evidence="1 5">
    <name>unnamed3</name>
</geneLocation>